<evidence type="ECO:0000313" key="3">
    <source>
        <dbReference type="Proteomes" id="UP000297245"/>
    </source>
</evidence>
<evidence type="ECO:0000313" key="2">
    <source>
        <dbReference type="EMBL" id="THU81216.1"/>
    </source>
</evidence>
<feature type="region of interest" description="Disordered" evidence="1">
    <location>
        <begin position="184"/>
        <end position="228"/>
    </location>
</feature>
<gene>
    <name evidence="2" type="ORF">K435DRAFT_873570</name>
</gene>
<sequence>MLDTSPSKTASFIKELSEDVQDLAQLLTKKKSPKIIEAQAKLVSMTPTDITHCSSSDSAFSVINEGMAQVNAATTISGTTKARQIVEDEEDASGDEDVEVVEKVAATKGNKTVTRSATKAANKDRSTPEPSAAVEQDVQMANNTKGKNTPAHAATVSIPYSDVLGMDTSSKSYHNAEYYLAQASKASKSSQQVRSTHETSSAKHVRASEYADTHTPDSHDAERTSGTHAHKVLNDVAMLPFTDMNSKTTDSLKAITNFLALTSEESLFQIQRAWQDYLSHQEVALGVEELQEVEGGPSGSELHSLMEVIP</sequence>
<organism evidence="2 3">
    <name type="scientific">Dendrothele bispora (strain CBS 962.96)</name>
    <dbReference type="NCBI Taxonomy" id="1314807"/>
    <lineage>
        <taxon>Eukaryota</taxon>
        <taxon>Fungi</taxon>
        <taxon>Dikarya</taxon>
        <taxon>Basidiomycota</taxon>
        <taxon>Agaricomycotina</taxon>
        <taxon>Agaricomycetes</taxon>
        <taxon>Agaricomycetidae</taxon>
        <taxon>Agaricales</taxon>
        <taxon>Agaricales incertae sedis</taxon>
        <taxon>Dendrothele</taxon>
    </lineage>
</organism>
<accession>A0A4S8KYU3</accession>
<feature type="compositionally biased region" description="Basic and acidic residues" evidence="1">
    <location>
        <begin position="195"/>
        <end position="225"/>
    </location>
</feature>
<keyword evidence="3" id="KW-1185">Reference proteome</keyword>
<protein>
    <submittedName>
        <fullName evidence="2">Uncharacterized protein</fullName>
    </submittedName>
</protein>
<reference evidence="2 3" key="1">
    <citation type="journal article" date="2019" name="Nat. Ecol. Evol.">
        <title>Megaphylogeny resolves global patterns of mushroom evolution.</title>
        <authorList>
            <person name="Varga T."/>
            <person name="Krizsan K."/>
            <person name="Foldi C."/>
            <person name="Dima B."/>
            <person name="Sanchez-Garcia M."/>
            <person name="Sanchez-Ramirez S."/>
            <person name="Szollosi G.J."/>
            <person name="Szarkandi J.G."/>
            <person name="Papp V."/>
            <person name="Albert L."/>
            <person name="Andreopoulos W."/>
            <person name="Angelini C."/>
            <person name="Antonin V."/>
            <person name="Barry K.W."/>
            <person name="Bougher N.L."/>
            <person name="Buchanan P."/>
            <person name="Buyck B."/>
            <person name="Bense V."/>
            <person name="Catcheside P."/>
            <person name="Chovatia M."/>
            <person name="Cooper J."/>
            <person name="Damon W."/>
            <person name="Desjardin D."/>
            <person name="Finy P."/>
            <person name="Geml J."/>
            <person name="Haridas S."/>
            <person name="Hughes K."/>
            <person name="Justo A."/>
            <person name="Karasinski D."/>
            <person name="Kautmanova I."/>
            <person name="Kiss B."/>
            <person name="Kocsube S."/>
            <person name="Kotiranta H."/>
            <person name="LaButti K.M."/>
            <person name="Lechner B.E."/>
            <person name="Liimatainen K."/>
            <person name="Lipzen A."/>
            <person name="Lukacs Z."/>
            <person name="Mihaltcheva S."/>
            <person name="Morgado L.N."/>
            <person name="Niskanen T."/>
            <person name="Noordeloos M.E."/>
            <person name="Ohm R.A."/>
            <person name="Ortiz-Santana B."/>
            <person name="Ovrebo C."/>
            <person name="Racz N."/>
            <person name="Riley R."/>
            <person name="Savchenko A."/>
            <person name="Shiryaev A."/>
            <person name="Soop K."/>
            <person name="Spirin V."/>
            <person name="Szebenyi C."/>
            <person name="Tomsovsky M."/>
            <person name="Tulloss R.E."/>
            <person name="Uehling J."/>
            <person name="Grigoriev I.V."/>
            <person name="Vagvolgyi C."/>
            <person name="Papp T."/>
            <person name="Martin F.M."/>
            <person name="Miettinen O."/>
            <person name="Hibbett D.S."/>
            <person name="Nagy L.G."/>
        </authorList>
    </citation>
    <scope>NUCLEOTIDE SEQUENCE [LARGE SCALE GENOMIC DNA]</scope>
    <source>
        <strain evidence="2 3">CBS 962.96</strain>
    </source>
</reference>
<proteinExistence type="predicted"/>
<name>A0A4S8KYU3_DENBC</name>
<feature type="region of interest" description="Disordered" evidence="1">
    <location>
        <begin position="112"/>
        <end position="133"/>
    </location>
</feature>
<dbReference type="Proteomes" id="UP000297245">
    <property type="component" value="Unassembled WGS sequence"/>
</dbReference>
<dbReference type="EMBL" id="ML179828">
    <property type="protein sequence ID" value="THU81216.1"/>
    <property type="molecule type" value="Genomic_DNA"/>
</dbReference>
<evidence type="ECO:0000256" key="1">
    <source>
        <dbReference type="SAM" id="MobiDB-lite"/>
    </source>
</evidence>
<dbReference type="AlphaFoldDB" id="A0A4S8KYU3"/>